<evidence type="ECO:0000256" key="11">
    <source>
        <dbReference type="PROSITE-ProRule" id="PRU00278"/>
    </source>
</evidence>
<dbReference type="InterPro" id="IPR027304">
    <property type="entry name" value="Trigger_fact/SurA_dom_sf"/>
</dbReference>
<dbReference type="Pfam" id="PF13624">
    <property type="entry name" value="SurA_N_3"/>
    <property type="match status" value="1"/>
</dbReference>
<feature type="transmembrane region" description="Helical" evidence="12">
    <location>
        <begin position="12"/>
        <end position="30"/>
    </location>
</feature>
<dbReference type="RefSeq" id="WP_101496616.1">
    <property type="nucleotide sequence ID" value="NZ_LNJZ01000006.1"/>
</dbReference>
<evidence type="ECO:0000256" key="10">
    <source>
        <dbReference type="ARBA" id="ARBA00042775"/>
    </source>
</evidence>
<keyword evidence="3" id="KW-0997">Cell inner membrane</keyword>
<dbReference type="Pfam" id="PF00639">
    <property type="entry name" value="Rotamase"/>
    <property type="match status" value="1"/>
</dbReference>
<keyword evidence="6 12" id="KW-0472">Membrane</keyword>
<reference evidence="14 15" key="1">
    <citation type="submission" date="2019-03" db="EMBL/GenBank/DDBJ databases">
        <title>Genomic Encyclopedia of Type Strains, Phase IV (KMG-IV): sequencing the most valuable type-strain genomes for metagenomic binning, comparative biology and taxonomic classification.</title>
        <authorList>
            <person name="Goeker M."/>
        </authorList>
    </citation>
    <scope>NUCLEOTIDE SEQUENCE [LARGE SCALE GENOMIC DNA]</scope>
    <source>
        <strain evidence="14 15">DSM 28679</strain>
    </source>
</reference>
<dbReference type="SUPFAM" id="SSF54534">
    <property type="entry name" value="FKBP-like"/>
    <property type="match status" value="1"/>
</dbReference>
<accession>A0A4R6TZX6</accession>
<comment type="subcellular location">
    <subcellularLocation>
        <location evidence="1">Cell inner membrane</location>
        <topology evidence="1">Single-pass type II membrane protein</topology>
        <orientation evidence="1">Periplasmic side</orientation>
    </subcellularLocation>
</comment>
<evidence type="ECO:0000256" key="5">
    <source>
        <dbReference type="ARBA" id="ARBA00022989"/>
    </source>
</evidence>
<evidence type="ECO:0000256" key="8">
    <source>
        <dbReference type="ARBA" id="ARBA00038408"/>
    </source>
</evidence>
<dbReference type="SUPFAM" id="SSF109998">
    <property type="entry name" value="Triger factor/SurA peptide-binding domain-like"/>
    <property type="match status" value="1"/>
</dbReference>
<evidence type="ECO:0000256" key="12">
    <source>
        <dbReference type="SAM" id="Phobius"/>
    </source>
</evidence>
<dbReference type="InterPro" id="IPR052029">
    <property type="entry name" value="PpiD_chaperone"/>
</dbReference>
<protein>
    <recommendedName>
        <fullName evidence="9">Periplasmic chaperone PpiD</fullName>
    </recommendedName>
    <alternativeName>
        <fullName evidence="10">Periplasmic folding chaperone</fullName>
    </alternativeName>
</protein>
<evidence type="ECO:0000259" key="13">
    <source>
        <dbReference type="PROSITE" id="PS50198"/>
    </source>
</evidence>
<evidence type="ECO:0000256" key="2">
    <source>
        <dbReference type="ARBA" id="ARBA00022475"/>
    </source>
</evidence>
<organism evidence="14 15">
    <name type="scientific">Thiopseudomonas denitrificans</name>
    <dbReference type="NCBI Taxonomy" id="1501432"/>
    <lineage>
        <taxon>Bacteria</taxon>
        <taxon>Pseudomonadati</taxon>
        <taxon>Pseudomonadota</taxon>
        <taxon>Gammaproteobacteria</taxon>
        <taxon>Pseudomonadales</taxon>
        <taxon>Pseudomonadaceae</taxon>
        <taxon>Thiopseudomonas</taxon>
    </lineage>
</organism>
<evidence type="ECO:0000256" key="1">
    <source>
        <dbReference type="ARBA" id="ARBA00004382"/>
    </source>
</evidence>
<name>A0A4R6TZX6_9GAMM</name>
<keyword evidence="2" id="KW-1003">Cell membrane</keyword>
<dbReference type="AlphaFoldDB" id="A0A4R6TZX6"/>
<dbReference type="EMBL" id="SNYK01000002">
    <property type="protein sequence ID" value="TDQ39578.1"/>
    <property type="molecule type" value="Genomic_DNA"/>
</dbReference>
<keyword evidence="4 12" id="KW-0812">Transmembrane</keyword>
<dbReference type="InterPro" id="IPR023058">
    <property type="entry name" value="PPIase_PpiC_CS"/>
</dbReference>
<evidence type="ECO:0000256" key="7">
    <source>
        <dbReference type="ARBA" id="ARBA00023186"/>
    </source>
</evidence>
<comment type="similarity">
    <text evidence="8">Belongs to the PpiD chaperone family.</text>
</comment>
<comment type="caution">
    <text evidence="14">The sequence shown here is derived from an EMBL/GenBank/DDBJ whole genome shotgun (WGS) entry which is preliminary data.</text>
</comment>
<dbReference type="Gene3D" id="3.10.50.40">
    <property type="match status" value="1"/>
</dbReference>
<dbReference type="GO" id="GO:0003755">
    <property type="term" value="F:peptidyl-prolyl cis-trans isomerase activity"/>
    <property type="evidence" value="ECO:0007669"/>
    <property type="project" value="UniProtKB-KW"/>
</dbReference>
<evidence type="ECO:0000313" key="15">
    <source>
        <dbReference type="Proteomes" id="UP000294575"/>
    </source>
</evidence>
<keyword evidence="7" id="KW-0143">Chaperone</keyword>
<dbReference type="PROSITE" id="PS50198">
    <property type="entry name" value="PPIC_PPIASE_2"/>
    <property type="match status" value="1"/>
</dbReference>
<evidence type="ECO:0000256" key="3">
    <source>
        <dbReference type="ARBA" id="ARBA00022519"/>
    </source>
</evidence>
<dbReference type="Proteomes" id="UP000294575">
    <property type="component" value="Unassembled WGS sequence"/>
</dbReference>
<dbReference type="PANTHER" id="PTHR47529">
    <property type="entry name" value="PEPTIDYL-PROLYL CIS-TRANS ISOMERASE D"/>
    <property type="match status" value="1"/>
</dbReference>
<evidence type="ECO:0000256" key="6">
    <source>
        <dbReference type="ARBA" id="ARBA00023136"/>
    </source>
</evidence>
<feature type="domain" description="PpiC" evidence="13">
    <location>
        <begin position="262"/>
        <end position="361"/>
    </location>
</feature>
<dbReference type="PROSITE" id="PS01096">
    <property type="entry name" value="PPIC_PPIASE_1"/>
    <property type="match status" value="1"/>
</dbReference>
<dbReference type="GO" id="GO:0005886">
    <property type="term" value="C:plasma membrane"/>
    <property type="evidence" value="ECO:0007669"/>
    <property type="project" value="UniProtKB-SubCell"/>
</dbReference>
<gene>
    <name evidence="14" type="ORF">DFQ45_102279</name>
</gene>
<dbReference type="OrthoDB" id="9812372at2"/>
<dbReference type="PANTHER" id="PTHR47529:SF1">
    <property type="entry name" value="PERIPLASMIC CHAPERONE PPID"/>
    <property type="match status" value="1"/>
</dbReference>
<keyword evidence="5 12" id="KW-1133">Transmembrane helix</keyword>
<keyword evidence="11" id="KW-0697">Rotamase</keyword>
<dbReference type="InterPro" id="IPR046357">
    <property type="entry name" value="PPIase_dom_sf"/>
</dbReference>
<dbReference type="Gene3D" id="1.10.4030.10">
    <property type="entry name" value="Porin chaperone SurA, peptide-binding domain"/>
    <property type="match status" value="1"/>
</dbReference>
<sequence length="618" mass="68012">MLQNIRDRSTSWISKVIVGLIVVLLSFTGFEAIMSSTSNRNNAAKVNDTEITLDALAQEKSIQQRQLAQQFGADFNMAGLDDKLLNEMALKSLIGRTLLLQAAEKSGIVSSTAAVDSFIVQFPEFQQDGQFDAQRFDQVLRQMGYGRMQFRRMLEQDIQLTQLQSGIINSAFVTAQEAEAFARLERQTRDFSMVEIKPDLNAVEVADSEVEAFYQSSLERYMTPEQVVLEYIELSKSALASQIEVSEEDVRDAYEAAIANLAEQRRAAHILFEAGTEKELAEALEKAQATAGRIAAGEDFAALASELSDDPGSAVDGGDLGFAGPDVYEPAFEDALYALEKGQVSEPVQTAFGWHLIKLLDVQGADIPELANMRDSLLQDVRAGKVEQLFVEQVDALEGAAYEAADLQQPAQELGLQVKLSPAFGREGGEGIFANRQVIEAAFSEEILEEGANSHALELDADTVVVLRVKEHHKPEQLALADVRDGIVELLRVDKAGEQTRVQGEELLTALSEDRAEPTPDWQRFEAATRMEDSVEPQVLQQVFRMPKPDDGQFSHAGLSLPDGRYVVLRLAGVGTPEEAVAPEQLQALRDILASRLGQGDFAAFTRQLEKDAKIERF</sequence>
<keyword evidence="11 14" id="KW-0413">Isomerase</keyword>
<evidence type="ECO:0000313" key="14">
    <source>
        <dbReference type="EMBL" id="TDQ39578.1"/>
    </source>
</evidence>
<evidence type="ECO:0000256" key="4">
    <source>
        <dbReference type="ARBA" id="ARBA00022692"/>
    </source>
</evidence>
<proteinExistence type="inferred from homology"/>
<evidence type="ECO:0000256" key="9">
    <source>
        <dbReference type="ARBA" id="ARBA00040743"/>
    </source>
</evidence>
<dbReference type="InterPro" id="IPR000297">
    <property type="entry name" value="PPIase_PpiC"/>
</dbReference>
<keyword evidence="15" id="KW-1185">Reference proteome</keyword>